<keyword evidence="10" id="KW-1185">Reference proteome</keyword>
<accession>L0DNR8</accession>
<evidence type="ECO:0000259" key="8">
    <source>
        <dbReference type="Pfam" id="PF00482"/>
    </source>
</evidence>
<dbReference type="GO" id="GO:0005886">
    <property type="term" value="C:plasma membrane"/>
    <property type="evidence" value="ECO:0007669"/>
    <property type="project" value="UniProtKB-SubCell"/>
</dbReference>
<evidence type="ECO:0000256" key="2">
    <source>
        <dbReference type="ARBA" id="ARBA00005745"/>
    </source>
</evidence>
<comment type="subcellular location">
    <subcellularLocation>
        <location evidence="1">Cell membrane</location>
        <topology evidence="1">Multi-pass membrane protein</topology>
    </subcellularLocation>
</comment>
<dbReference type="OrthoDB" id="267134at2"/>
<keyword evidence="5 7" id="KW-1133">Transmembrane helix</keyword>
<feature type="transmembrane region" description="Helical" evidence="7">
    <location>
        <begin position="319"/>
        <end position="352"/>
    </location>
</feature>
<name>L0DNR8_SINAD</name>
<dbReference type="Proteomes" id="UP000010798">
    <property type="component" value="Chromosome"/>
</dbReference>
<dbReference type="InterPro" id="IPR018076">
    <property type="entry name" value="T2SS_GspF_dom"/>
</dbReference>
<feature type="transmembrane region" description="Helical" evidence="7">
    <location>
        <begin position="176"/>
        <end position="198"/>
    </location>
</feature>
<dbReference type="HOGENOM" id="CLU_775892_0_0_0"/>
<evidence type="ECO:0000256" key="7">
    <source>
        <dbReference type="SAM" id="Phobius"/>
    </source>
</evidence>
<feature type="domain" description="Type II secretion system protein GspF" evidence="8">
    <location>
        <begin position="26"/>
        <end position="145"/>
    </location>
</feature>
<sequence>MMKPSDSTNGSHGRLSSDEVAQLTGHIASLTTAGLPLASGVRALGEEIPRRRLRAVLNRLADQLESGASLETAIERQGERLPPHLRGLVIAGTRSGKLGEVLGRFAGYANIGVDLRRSLWVRLAYPVFTIALSAAVFIFVCVVLVAGFSRIFQDFGLSVPLLTRIVFRVAEVVDRVWLPLLQGLIGLFALGLIVSLVLRADVRRSLAWVVPLIGPVWHLSDLAEFSHLLALLVESDVPLREALPMAGAAVRNSEITSGTKLASQEVSEGRSLALALTRPALFPPGYARIIGWAEKHRGLSEALHIAGEMFEAQARSQASFVSTVCAILAVWSILCGIIVIVFAIFIPMISLISRLSG</sequence>
<evidence type="ECO:0000256" key="6">
    <source>
        <dbReference type="ARBA" id="ARBA00023136"/>
    </source>
</evidence>
<evidence type="ECO:0000313" key="9">
    <source>
        <dbReference type="EMBL" id="AGA30460.1"/>
    </source>
</evidence>
<dbReference type="Gene3D" id="1.20.81.30">
    <property type="entry name" value="Type II secretion system (T2SS), domain F"/>
    <property type="match status" value="2"/>
</dbReference>
<dbReference type="PANTHER" id="PTHR30012:SF0">
    <property type="entry name" value="TYPE II SECRETION SYSTEM PROTEIN F-RELATED"/>
    <property type="match status" value="1"/>
</dbReference>
<dbReference type="InterPro" id="IPR042094">
    <property type="entry name" value="T2SS_GspF_sf"/>
</dbReference>
<reference evidence="9 10" key="1">
    <citation type="submission" date="2012-02" db="EMBL/GenBank/DDBJ databases">
        <title>Complete sequence of chromosome of Singulisphaera acidiphila DSM 18658.</title>
        <authorList>
            <consortium name="US DOE Joint Genome Institute (JGI-PGF)"/>
            <person name="Lucas S."/>
            <person name="Copeland A."/>
            <person name="Lapidus A."/>
            <person name="Glavina del Rio T."/>
            <person name="Dalin E."/>
            <person name="Tice H."/>
            <person name="Bruce D."/>
            <person name="Goodwin L."/>
            <person name="Pitluck S."/>
            <person name="Peters L."/>
            <person name="Ovchinnikova G."/>
            <person name="Chertkov O."/>
            <person name="Kyrpides N."/>
            <person name="Mavromatis K."/>
            <person name="Ivanova N."/>
            <person name="Brettin T."/>
            <person name="Detter J.C."/>
            <person name="Han C."/>
            <person name="Larimer F."/>
            <person name="Land M."/>
            <person name="Hauser L."/>
            <person name="Markowitz V."/>
            <person name="Cheng J.-F."/>
            <person name="Hugenholtz P."/>
            <person name="Woyke T."/>
            <person name="Wu D."/>
            <person name="Tindall B."/>
            <person name="Pomrenke H."/>
            <person name="Brambilla E."/>
            <person name="Klenk H.-P."/>
            <person name="Eisen J.A."/>
        </authorList>
    </citation>
    <scope>NUCLEOTIDE SEQUENCE [LARGE SCALE GENOMIC DNA]</scope>
    <source>
        <strain evidence="10">ATCC BAA-1392 / DSM 18658 / VKM B-2454 / MOB10</strain>
    </source>
</reference>
<dbReference type="InterPro" id="IPR003004">
    <property type="entry name" value="GspF/PilC"/>
</dbReference>
<proteinExistence type="inferred from homology"/>
<comment type="similarity">
    <text evidence="2">Belongs to the GSP F family.</text>
</comment>
<keyword evidence="4 7" id="KW-0812">Transmembrane</keyword>
<dbReference type="PANTHER" id="PTHR30012">
    <property type="entry name" value="GENERAL SECRETION PATHWAY PROTEIN"/>
    <property type="match status" value="1"/>
</dbReference>
<dbReference type="EMBL" id="CP003364">
    <property type="protein sequence ID" value="AGA30460.1"/>
    <property type="molecule type" value="Genomic_DNA"/>
</dbReference>
<evidence type="ECO:0000256" key="1">
    <source>
        <dbReference type="ARBA" id="ARBA00004651"/>
    </source>
</evidence>
<evidence type="ECO:0000256" key="3">
    <source>
        <dbReference type="ARBA" id="ARBA00022475"/>
    </source>
</evidence>
<gene>
    <name evidence="9" type="ordered locus">Sinac_6380</name>
</gene>
<evidence type="ECO:0000256" key="4">
    <source>
        <dbReference type="ARBA" id="ARBA00022692"/>
    </source>
</evidence>
<evidence type="ECO:0000256" key="5">
    <source>
        <dbReference type="ARBA" id="ARBA00022989"/>
    </source>
</evidence>
<keyword evidence="3" id="KW-1003">Cell membrane</keyword>
<feature type="domain" description="Type II secretion system protein GspF" evidence="8">
    <location>
        <begin position="225"/>
        <end position="347"/>
    </location>
</feature>
<keyword evidence="6 7" id="KW-0472">Membrane</keyword>
<dbReference type="Pfam" id="PF00482">
    <property type="entry name" value="T2SSF"/>
    <property type="match status" value="2"/>
</dbReference>
<evidence type="ECO:0000313" key="10">
    <source>
        <dbReference type="Proteomes" id="UP000010798"/>
    </source>
</evidence>
<feature type="transmembrane region" description="Helical" evidence="7">
    <location>
        <begin position="123"/>
        <end position="148"/>
    </location>
</feature>
<protein>
    <submittedName>
        <fullName evidence="9">Type II secretory pathway, component PulF</fullName>
    </submittedName>
</protein>
<dbReference type="KEGG" id="saci:Sinac_6380"/>
<dbReference type="STRING" id="886293.Sinac_6380"/>
<dbReference type="eggNOG" id="COG1459">
    <property type="taxonomic scope" value="Bacteria"/>
</dbReference>
<dbReference type="AlphaFoldDB" id="L0DNR8"/>
<organism evidence="9 10">
    <name type="scientific">Singulisphaera acidiphila (strain ATCC BAA-1392 / DSM 18658 / VKM B-2454 / MOB10)</name>
    <dbReference type="NCBI Taxonomy" id="886293"/>
    <lineage>
        <taxon>Bacteria</taxon>
        <taxon>Pseudomonadati</taxon>
        <taxon>Planctomycetota</taxon>
        <taxon>Planctomycetia</taxon>
        <taxon>Isosphaerales</taxon>
        <taxon>Isosphaeraceae</taxon>
        <taxon>Singulisphaera</taxon>
    </lineage>
</organism>